<dbReference type="AlphaFoldDB" id="A0AAV9IRA8"/>
<reference evidence="3 4" key="1">
    <citation type="submission" date="2022-07" db="EMBL/GenBank/DDBJ databases">
        <title>Genome-wide signatures of adaptation to extreme environments.</title>
        <authorList>
            <person name="Cho C.H."/>
            <person name="Yoon H.S."/>
        </authorList>
    </citation>
    <scope>NUCLEOTIDE SEQUENCE [LARGE SCALE GENOMIC DNA]</scope>
    <source>
        <strain evidence="3 4">DBV 063 E5</strain>
    </source>
</reference>
<sequence>MSSITWPAWVLSLLLVGWFVVISLGSFAPTPAEWLPQRAVQWRESYRGWRLDVWIHFIAYGVFGYLLSAVLARARHAASGSTVRLDHGTEWASSAGRTANGPAGNHSDVKRLPYAAGGGGVRAAAWRALLSASPSVMPSLDEVSTPSLLTVGGRSALTGTLLGLVLEMLQGMVPEVARPFQWEDCAANAAGSVAGAVAFGLGHRRPRTARADTLML</sequence>
<comment type="caution">
    <text evidence="3">The sequence shown here is derived from an EMBL/GenBank/DDBJ whole genome shotgun (WGS) entry which is preliminary data.</text>
</comment>
<evidence type="ECO:0000313" key="4">
    <source>
        <dbReference type="Proteomes" id="UP001301350"/>
    </source>
</evidence>
<protein>
    <recommendedName>
        <fullName evidence="5">VanZ-like domain-containing protein</fullName>
    </recommendedName>
</protein>
<keyword evidence="1" id="KW-0472">Membrane</keyword>
<feature type="transmembrane region" description="Helical" evidence="1">
    <location>
        <begin position="51"/>
        <end position="72"/>
    </location>
</feature>
<dbReference type="Proteomes" id="UP001301350">
    <property type="component" value="Unassembled WGS sequence"/>
</dbReference>
<evidence type="ECO:0008006" key="5">
    <source>
        <dbReference type="Google" id="ProtNLM"/>
    </source>
</evidence>
<evidence type="ECO:0000256" key="1">
    <source>
        <dbReference type="SAM" id="Phobius"/>
    </source>
</evidence>
<organism evidence="3 4">
    <name type="scientific">Cyanidium caldarium</name>
    <name type="common">Red alga</name>
    <dbReference type="NCBI Taxonomy" id="2771"/>
    <lineage>
        <taxon>Eukaryota</taxon>
        <taxon>Rhodophyta</taxon>
        <taxon>Bangiophyceae</taxon>
        <taxon>Cyanidiales</taxon>
        <taxon>Cyanidiaceae</taxon>
        <taxon>Cyanidium</taxon>
    </lineage>
</organism>
<keyword evidence="1" id="KW-0812">Transmembrane</keyword>
<evidence type="ECO:0000256" key="2">
    <source>
        <dbReference type="SAM" id="SignalP"/>
    </source>
</evidence>
<name>A0AAV9IRA8_CYACA</name>
<keyword evidence="2" id="KW-0732">Signal</keyword>
<evidence type="ECO:0000313" key="3">
    <source>
        <dbReference type="EMBL" id="KAK4534453.1"/>
    </source>
</evidence>
<accession>A0AAV9IRA8</accession>
<feature type="chain" id="PRO_5043339564" description="VanZ-like domain-containing protein" evidence="2">
    <location>
        <begin position="26"/>
        <end position="216"/>
    </location>
</feature>
<keyword evidence="4" id="KW-1185">Reference proteome</keyword>
<keyword evidence="1" id="KW-1133">Transmembrane helix</keyword>
<gene>
    <name evidence="3" type="ORF">CDCA_CDCA02G0478</name>
</gene>
<proteinExistence type="predicted"/>
<dbReference type="EMBL" id="JANCYW010000002">
    <property type="protein sequence ID" value="KAK4534453.1"/>
    <property type="molecule type" value="Genomic_DNA"/>
</dbReference>
<feature type="signal peptide" evidence="2">
    <location>
        <begin position="1"/>
        <end position="25"/>
    </location>
</feature>